<reference evidence="1 2" key="1">
    <citation type="submission" date="2016-10" db="EMBL/GenBank/DDBJ databases">
        <title>Genome Sequence of Pseudomonas putida GM4FR.</title>
        <authorList>
            <person name="Poehlein A."/>
            <person name="Wemheuer F."/>
            <person name="Hollensteiner J."/>
            <person name="Wemheuer B."/>
        </authorList>
    </citation>
    <scope>NUCLEOTIDE SEQUENCE [LARGE SCALE GENOMIC DNA]</scope>
    <source>
        <strain evidence="1 2">GM4FR</strain>
    </source>
</reference>
<dbReference type="EMBL" id="MKZO01000028">
    <property type="protein sequence ID" value="OLS61708.1"/>
    <property type="molecule type" value="Genomic_DNA"/>
</dbReference>
<proteinExistence type="predicted"/>
<dbReference type="AlphaFoldDB" id="A0A1Q9R2U9"/>
<sequence>MIRCKRAYEAPAEEDGQRVLVDRLWPRNRRKDQLDVVQWLPELAPSNELRKAFHAGEVDARAFAERYREELTARPEHWWPLLDLARQGDLTLVYAAKDTEHNNAQVLAEWLEDELERQGPGSSPVCYADQQKDPS</sequence>
<organism evidence="1 2">
    <name type="scientific">Pseudomonas putida</name>
    <name type="common">Arthrobacter siderocapsulatus</name>
    <dbReference type="NCBI Taxonomy" id="303"/>
    <lineage>
        <taxon>Bacteria</taxon>
        <taxon>Pseudomonadati</taxon>
        <taxon>Pseudomonadota</taxon>
        <taxon>Gammaproteobacteria</taxon>
        <taxon>Pseudomonadales</taxon>
        <taxon>Pseudomonadaceae</taxon>
        <taxon>Pseudomonas</taxon>
    </lineage>
</organism>
<dbReference type="RefSeq" id="WP_075804195.1">
    <property type="nucleotide sequence ID" value="NZ_MKZO01000028.1"/>
</dbReference>
<dbReference type="Proteomes" id="UP000186736">
    <property type="component" value="Unassembled WGS sequence"/>
</dbReference>
<dbReference type="InterPro" id="IPR052552">
    <property type="entry name" value="YeaO-like"/>
</dbReference>
<comment type="caution">
    <text evidence="1">The sequence shown here is derived from an EMBL/GenBank/DDBJ whole genome shotgun (WGS) entry which is preliminary data.</text>
</comment>
<protein>
    <recommendedName>
        <fullName evidence="3">MarR family transcriptional regulator</fullName>
    </recommendedName>
</protein>
<dbReference type="Pfam" id="PF22752">
    <property type="entry name" value="DUF488-N3i"/>
    <property type="match status" value="1"/>
</dbReference>
<evidence type="ECO:0000313" key="2">
    <source>
        <dbReference type="Proteomes" id="UP000186736"/>
    </source>
</evidence>
<dbReference type="PANTHER" id="PTHR36849:SF1">
    <property type="entry name" value="CYTOPLASMIC PROTEIN"/>
    <property type="match status" value="1"/>
</dbReference>
<dbReference type="OrthoDB" id="9790745at2"/>
<name>A0A1Q9R2U9_PSEPU</name>
<evidence type="ECO:0008006" key="3">
    <source>
        <dbReference type="Google" id="ProtNLM"/>
    </source>
</evidence>
<gene>
    <name evidence="1" type="ORF">PSEMO_33870</name>
</gene>
<dbReference type="PANTHER" id="PTHR36849">
    <property type="entry name" value="CYTOPLASMIC PROTEIN-RELATED"/>
    <property type="match status" value="1"/>
</dbReference>
<evidence type="ECO:0000313" key="1">
    <source>
        <dbReference type="EMBL" id="OLS61708.1"/>
    </source>
</evidence>
<accession>A0A1Q9R2U9</accession>